<protein>
    <submittedName>
        <fullName evidence="5">Aspartyl/asparaginyl beta-hydroxylase domain-containing protein</fullName>
    </submittedName>
</protein>
<evidence type="ECO:0000313" key="6">
    <source>
        <dbReference type="Proteomes" id="UP000292695"/>
    </source>
</evidence>
<dbReference type="InterPro" id="IPR027443">
    <property type="entry name" value="IPNS-like_sf"/>
</dbReference>
<keyword evidence="2" id="KW-0223">Dioxygenase</keyword>
<dbReference type="Pfam" id="PF05118">
    <property type="entry name" value="Asp_Arg_Hydrox"/>
    <property type="match status" value="1"/>
</dbReference>
<reference evidence="5 6" key="1">
    <citation type="submission" date="2019-02" db="EMBL/GenBank/DDBJ databases">
        <title>Kribbella capetownensis sp. nov. and Kribbella speibonae sp. nov., isolated from soil.</title>
        <authorList>
            <person name="Curtis S.M."/>
            <person name="Norton I."/>
            <person name="Everest G.J."/>
            <person name="Meyers P.R."/>
        </authorList>
    </citation>
    <scope>NUCLEOTIDE SEQUENCE [LARGE SCALE GENOMIC DNA]</scope>
    <source>
        <strain evidence="5 6">DSM 27082</strain>
    </source>
</reference>
<dbReference type="Gene3D" id="2.60.120.330">
    <property type="entry name" value="B-lactam Antibiotic, Isopenicillin N Synthase, Chain"/>
    <property type="match status" value="1"/>
</dbReference>
<dbReference type="GO" id="GO:0016020">
    <property type="term" value="C:membrane"/>
    <property type="evidence" value="ECO:0007669"/>
    <property type="project" value="TreeGrafter"/>
</dbReference>
<dbReference type="PANTHER" id="PTHR46332">
    <property type="entry name" value="ASPARTATE BETA-HYDROXYLASE DOMAIN-CONTAINING PROTEIN 2"/>
    <property type="match status" value="1"/>
</dbReference>
<accession>A0A4R0IU05</accession>
<name>A0A4R0IU05_9ACTN</name>
<comment type="similarity">
    <text evidence="1">Belongs to the aspartyl/asparaginyl beta-hydroxylase family.</text>
</comment>
<evidence type="ECO:0000256" key="3">
    <source>
        <dbReference type="ARBA" id="ARBA00023002"/>
    </source>
</evidence>
<dbReference type="OrthoDB" id="21665at2"/>
<evidence type="ECO:0000256" key="2">
    <source>
        <dbReference type="ARBA" id="ARBA00022964"/>
    </source>
</evidence>
<dbReference type="EMBL" id="SJKA01000004">
    <property type="protein sequence ID" value="TCC34918.1"/>
    <property type="molecule type" value="Genomic_DNA"/>
</dbReference>
<dbReference type="InterPro" id="IPR051821">
    <property type="entry name" value="Asp/Asn_beta-hydroxylase"/>
</dbReference>
<dbReference type="InterPro" id="IPR007803">
    <property type="entry name" value="Asp/Arg/Pro-Hydrxlase"/>
</dbReference>
<gene>
    <name evidence="5" type="ORF">E0H50_13585</name>
</gene>
<keyword evidence="6" id="KW-1185">Reference proteome</keyword>
<sequence>MRAMISGVLEASLRTSVRWLERRMGSRSPIGDQPFFSTDVFPWIPRLEQQWTEVRAELDALLVHRSALPNFQDISARQRELSDDDNWKTFFFAGYGLRMEKNRELCPRTAALLDEVPGLTTAFFSILGPGKHLPEHRGPYKGAVRYHLGLKIPDPASACGIRVGGVTAHWQEGRSLVFDDTYPHEAWNNTTEDRVVLFVDIVRPLTFPYSLMNNLLMWGIARSAFIRDAKNAHDAWEQRFEALKDRRPAT</sequence>
<organism evidence="5 6">
    <name type="scientific">Kribbella sindirgiensis</name>
    <dbReference type="NCBI Taxonomy" id="1124744"/>
    <lineage>
        <taxon>Bacteria</taxon>
        <taxon>Bacillati</taxon>
        <taxon>Actinomycetota</taxon>
        <taxon>Actinomycetes</taxon>
        <taxon>Propionibacteriales</taxon>
        <taxon>Kribbellaceae</taxon>
        <taxon>Kribbella</taxon>
    </lineage>
</organism>
<dbReference type="AlphaFoldDB" id="A0A4R0IU05"/>
<dbReference type="GO" id="GO:0051213">
    <property type="term" value="F:dioxygenase activity"/>
    <property type="evidence" value="ECO:0007669"/>
    <property type="project" value="UniProtKB-KW"/>
</dbReference>
<feature type="domain" description="Aspartyl/asparaginy/proline hydroxylase" evidence="4">
    <location>
        <begin position="48"/>
        <end position="204"/>
    </location>
</feature>
<proteinExistence type="inferred from homology"/>
<dbReference type="PANTHER" id="PTHR46332:SF5">
    <property type="entry name" value="ASPARTATE BETA-HYDROXYLASE DOMAIN CONTAINING 2"/>
    <property type="match status" value="1"/>
</dbReference>
<evidence type="ECO:0000256" key="1">
    <source>
        <dbReference type="ARBA" id="ARBA00007730"/>
    </source>
</evidence>
<keyword evidence="3" id="KW-0560">Oxidoreductase</keyword>
<dbReference type="SUPFAM" id="SSF51197">
    <property type="entry name" value="Clavaminate synthase-like"/>
    <property type="match status" value="1"/>
</dbReference>
<evidence type="ECO:0000259" key="4">
    <source>
        <dbReference type="Pfam" id="PF05118"/>
    </source>
</evidence>
<dbReference type="Proteomes" id="UP000292695">
    <property type="component" value="Unassembled WGS sequence"/>
</dbReference>
<evidence type="ECO:0000313" key="5">
    <source>
        <dbReference type="EMBL" id="TCC34918.1"/>
    </source>
</evidence>
<comment type="caution">
    <text evidence="5">The sequence shown here is derived from an EMBL/GenBank/DDBJ whole genome shotgun (WGS) entry which is preliminary data.</text>
</comment>